<feature type="transmembrane region" description="Helical" evidence="6">
    <location>
        <begin position="177"/>
        <end position="197"/>
    </location>
</feature>
<name>A0AA41BWF5_9GAMM</name>
<evidence type="ECO:0000256" key="3">
    <source>
        <dbReference type="ARBA" id="ARBA00022692"/>
    </source>
</evidence>
<feature type="transmembrane region" description="Helical" evidence="6">
    <location>
        <begin position="33"/>
        <end position="52"/>
    </location>
</feature>
<feature type="transmembrane region" description="Helical" evidence="6">
    <location>
        <begin position="275"/>
        <end position="294"/>
    </location>
</feature>
<reference evidence="7" key="2">
    <citation type="submission" date="2022-09" db="EMBL/GenBank/DDBJ databases">
        <title>Rouxiella aceris sp. nov., isolated from tree sap and emended description of the genus Rhouxiella.</title>
        <authorList>
            <person name="Kim I.S."/>
        </authorList>
    </citation>
    <scope>NUCLEOTIDE SEQUENCE</scope>
    <source>
        <strain evidence="7">SAP-2</strain>
    </source>
</reference>
<dbReference type="Proteomes" id="UP000705283">
    <property type="component" value="Unassembled WGS sequence"/>
</dbReference>
<evidence type="ECO:0000313" key="8">
    <source>
        <dbReference type="Proteomes" id="UP000705283"/>
    </source>
</evidence>
<gene>
    <name evidence="7" type="ORF">ITX54_09185</name>
</gene>
<feature type="transmembrane region" description="Helical" evidence="6">
    <location>
        <begin position="245"/>
        <end position="263"/>
    </location>
</feature>
<feature type="transmembrane region" description="Helical" evidence="6">
    <location>
        <begin position="102"/>
        <end position="124"/>
    </location>
</feature>
<reference evidence="7" key="1">
    <citation type="submission" date="2020-11" db="EMBL/GenBank/DDBJ databases">
        <authorList>
            <person name="Lee S.D."/>
        </authorList>
    </citation>
    <scope>NUCLEOTIDE SEQUENCE</scope>
    <source>
        <strain evidence="7">SAP-2</strain>
    </source>
</reference>
<evidence type="ECO:0000313" key="7">
    <source>
        <dbReference type="EMBL" id="MBF6636824.1"/>
    </source>
</evidence>
<dbReference type="RefSeq" id="WP_194977866.1">
    <property type="nucleotide sequence ID" value="NZ_JADMKS010000003.1"/>
</dbReference>
<evidence type="ECO:0000256" key="1">
    <source>
        <dbReference type="ARBA" id="ARBA00004141"/>
    </source>
</evidence>
<dbReference type="GO" id="GO:0015093">
    <property type="term" value="F:ferrous iron transmembrane transporter activity"/>
    <property type="evidence" value="ECO:0007669"/>
    <property type="project" value="TreeGrafter"/>
</dbReference>
<keyword evidence="4 6" id="KW-1133">Transmembrane helix</keyword>
<keyword evidence="5 6" id="KW-0472">Membrane</keyword>
<dbReference type="NCBIfam" id="NF041756">
    <property type="entry name" value="EfeU"/>
    <property type="match status" value="1"/>
</dbReference>
<evidence type="ECO:0000256" key="5">
    <source>
        <dbReference type="ARBA" id="ARBA00023136"/>
    </source>
</evidence>
<organism evidence="7 8">
    <name type="scientific">Rouxiella silvae</name>
    <dbReference type="NCBI Taxonomy" id="1646373"/>
    <lineage>
        <taxon>Bacteria</taxon>
        <taxon>Pseudomonadati</taxon>
        <taxon>Pseudomonadota</taxon>
        <taxon>Gammaproteobacteria</taxon>
        <taxon>Enterobacterales</taxon>
        <taxon>Yersiniaceae</taxon>
        <taxon>Rouxiella</taxon>
    </lineage>
</organism>
<protein>
    <submittedName>
        <fullName evidence="7">FTR1 family protein</fullName>
    </submittedName>
</protein>
<dbReference type="PANTHER" id="PTHR31632">
    <property type="entry name" value="IRON TRANSPORTER FTH1"/>
    <property type="match status" value="1"/>
</dbReference>
<feature type="transmembrane region" description="Helical" evidence="6">
    <location>
        <begin position="6"/>
        <end position="26"/>
    </location>
</feature>
<feature type="transmembrane region" description="Helical" evidence="6">
    <location>
        <begin position="486"/>
        <end position="506"/>
    </location>
</feature>
<evidence type="ECO:0000256" key="6">
    <source>
        <dbReference type="SAM" id="Phobius"/>
    </source>
</evidence>
<sequence>MLATFVIALREGLEAALIVSIIAAFLRKNGKSLSAMWVGVFLAVVLSIIVGVALEMTERALPQASQESMEAVIGLVAVFFVTGMVMWMNTHAKDIKKELETGAAQAISQSSAFALASMAFLAVLKEGFETSVFLLATFSVAQSAVWAAVGAVVGLLMAVIIGWGFYVGGIRINLARFFHYTGMFLILVAAGLIISSLRSAHEAGWLNIGQDRVANLMWLVPPGTVQSALISGVLGVPTDPRQIEMAGWLLYIILVAVLIYWPARLRPSPKVAARALFTSAAILAMAAVALFSFYPQTPLNIPEFAPLVGNAEQPVIGRASLLSGDNTVPELRVELPAGKSLKIALHNSDSHGNPEQGIRVQHWMAHFNTVPEGASPVLTLDQVMALNGNRIPIGLSPSQHPGPYEAKWSINCSVSTTAAQGTLLSSTAQAETFVTLSGSGLQSPRTISVRSSAPDALCHWQVADAYQNKVLSQLKAQQQSFETYRFWAHHLPVFLALLAIILLFVAKQKITRQKSMSHKSYSPTTLQDNK</sequence>
<feature type="transmembrane region" description="Helical" evidence="6">
    <location>
        <begin position="72"/>
        <end position="90"/>
    </location>
</feature>
<proteinExistence type="inferred from homology"/>
<dbReference type="EMBL" id="JADMKS010000003">
    <property type="protein sequence ID" value="MBF6636824.1"/>
    <property type="molecule type" value="Genomic_DNA"/>
</dbReference>
<evidence type="ECO:0000256" key="4">
    <source>
        <dbReference type="ARBA" id="ARBA00022989"/>
    </source>
</evidence>
<comment type="subcellular location">
    <subcellularLocation>
        <location evidence="1">Membrane</location>
        <topology evidence="1">Multi-pass membrane protein</topology>
    </subcellularLocation>
</comment>
<keyword evidence="3 6" id="KW-0812">Transmembrane</keyword>
<evidence type="ECO:0000256" key="2">
    <source>
        <dbReference type="ARBA" id="ARBA00008333"/>
    </source>
</evidence>
<accession>A0AA41BWF5</accession>
<comment type="caution">
    <text evidence="7">The sequence shown here is derived from an EMBL/GenBank/DDBJ whole genome shotgun (WGS) entry which is preliminary data.</text>
</comment>
<dbReference type="Pfam" id="PF03239">
    <property type="entry name" value="FTR1"/>
    <property type="match status" value="1"/>
</dbReference>
<dbReference type="AlphaFoldDB" id="A0AA41BWF5"/>
<feature type="transmembrane region" description="Helical" evidence="6">
    <location>
        <begin position="144"/>
        <end position="165"/>
    </location>
</feature>
<comment type="similarity">
    <text evidence="2">Belongs to the oxidase-dependent Fe transporter (OFeT) (TC 9.A.10.1) family.</text>
</comment>
<dbReference type="PANTHER" id="PTHR31632:SF2">
    <property type="entry name" value="PLASMA MEMBRANE IRON PERMEASE"/>
    <property type="match status" value="1"/>
</dbReference>
<dbReference type="InterPro" id="IPR004923">
    <property type="entry name" value="FTR1/Fip1/EfeU"/>
</dbReference>
<dbReference type="GO" id="GO:0033573">
    <property type="term" value="C:high-affinity iron permease complex"/>
    <property type="evidence" value="ECO:0007669"/>
    <property type="project" value="InterPro"/>
</dbReference>